<proteinExistence type="predicted"/>
<organism evidence="2 3">
    <name type="scientific">Candidatus Muproteobacteria bacterium RBG_16_62_13</name>
    <dbReference type="NCBI Taxonomy" id="1817756"/>
    <lineage>
        <taxon>Bacteria</taxon>
        <taxon>Pseudomonadati</taxon>
        <taxon>Pseudomonadota</taxon>
        <taxon>Candidatus Muproteobacteria</taxon>
    </lineage>
</organism>
<comment type="caution">
    <text evidence="2">The sequence shown here is derived from an EMBL/GenBank/DDBJ whole genome shotgun (WGS) entry which is preliminary data.</text>
</comment>
<gene>
    <name evidence="2" type="ORF">A2140_07295</name>
</gene>
<evidence type="ECO:0000313" key="2">
    <source>
        <dbReference type="EMBL" id="OGI39870.1"/>
    </source>
</evidence>
<feature type="transmembrane region" description="Helical" evidence="1">
    <location>
        <begin position="104"/>
        <end position="126"/>
    </location>
</feature>
<feature type="transmembrane region" description="Helical" evidence="1">
    <location>
        <begin position="146"/>
        <end position="174"/>
    </location>
</feature>
<evidence type="ECO:0000256" key="1">
    <source>
        <dbReference type="SAM" id="Phobius"/>
    </source>
</evidence>
<sequence length="260" mass="27578">MRDLKTQLRLPARWLKRGLRLFRRNPLLLLGLGAISAVLLGVLLLIPFLGGLLATAVAPILLAGGYQAMHDTVRLSQPMGGEPMATAMARASRAFLNVFRNGQLTLALVMASIYALIVALLINIVVRVIAGPAWANPLAALDVLPLLGVIAGMLAGFLLYSLLAMTLVFALPLVMFQDEPLVPAALRSLRRGGRYAVAILILLALSLTPVYVRGVLGMSSAILGYLIALLVGVVTLPLAVAAFYCSYQDLCPAATEQNAA</sequence>
<keyword evidence="1" id="KW-0812">Transmembrane</keyword>
<name>A0A1F6T427_9PROT</name>
<reference evidence="2 3" key="1">
    <citation type="journal article" date="2016" name="Nat. Commun.">
        <title>Thousands of microbial genomes shed light on interconnected biogeochemical processes in an aquifer system.</title>
        <authorList>
            <person name="Anantharaman K."/>
            <person name="Brown C.T."/>
            <person name="Hug L.A."/>
            <person name="Sharon I."/>
            <person name="Castelle C.J."/>
            <person name="Probst A.J."/>
            <person name="Thomas B.C."/>
            <person name="Singh A."/>
            <person name="Wilkins M.J."/>
            <person name="Karaoz U."/>
            <person name="Brodie E.L."/>
            <person name="Williams K.H."/>
            <person name="Hubbard S.S."/>
            <person name="Banfield J.F."/>
        </authorList>
    </citation>
    <scope>NUCLEOTIDE SEQUENCE [LARGE SCALE GENOMIC DNA]</scope>
</reference>
<dbReference type="Proteomes" id="UP000178379">
    <property type="component" value="Unassembled WGS sequence"/>
</dbReference>
<dbReference type="AlphaFoldDB" id="A0A1F6T427"/>
<dbReference type="EMBL" id="MFSQ01000076">
    <property type="protein sequence ID" value="OGI39870.1"/>
    <property type="molecule type" value="Genomic_DNA"/>
</dbReference>
<protein>
    <recommendedName>
        <fullName evidence="4">Glycerophosphoryl diester phosphodiesterase membrane domain-containing protein</fullName>
    </recommendedName>
</protein>
<feature type="transmembrane region" description="Helical" evidence="1">
    <location>
        <begin position="27"/>
        <end position="46"/>
    </location>
</feature>
<keyword evidence="1" id="KW-0472">Membrane</keyword>
<feature type="transmembrane region" description="Helical" evidence="1">
    <location>
        <begin position="222"/>
        <end position="245"/>
    </location>
</feature>
<keyword evidence="1" id="KW-1133">Transmembrane helix</keyword>
<evidence type="ECO:0008006" key="4">
    <source>
        <dbReference type="Google" id="ProtNLM"/>
    </source>
</evidence>
<feature type="transmembrane region" description="Helical" evidence="1">
    <location>
        <begin position="195"/>
        <end position="216"/>
    </location>
</feature>
<accession>A0A1F6T427</accession>
<evidence type="ECO:0000313" key="3">
    <source>
        <dbReference type="Proteomes" id="UP000178379"/>
    </source>
</evidence>